<dbReference type="PANTHER" id="PTHR34229">
    <property type="entry name" value="METAL TRANSPORT PROTEIN HI_1621-RELATED"/>
    <property type="match status" value="1"/>
</dbReference>
<dbReference type="Pfam" id="PF01891">
    <property type="entry name" value="CbiM"/>
    <property type="match status" value="1"/>
</dbReference>
<keyword evidence="2" id="KW-0813">Transport</keyword>
<protein>
    <recommendedName>
        <fullName evidence="10">Cobalamin biosynthesis protein CbiM</fullName>
    </recommendedName>
</protein>
<evidence type="ECO:0000256" key="3">
    <source>
        <dbReference type="ARBA" id="ARBA00022475"/>
    </source>
</evidence>
<evidence type="ECO:0000256" key="7">
    <source>
        <dbReference type="SAM" id="Phobius"/>
    </source>
</evidence>
<evidence type="ECO:0008006" key="10">
    <source>
        <dbReference type="Google" id="ProtNLM"/>
    </source>
</evidence>
<dbReference type="RefSeq" id="WP_248358662.1">
    <property type="nucleotide sequence ID" value="NZ_AP025591.1"/>
</dbReference>
<feature type="transmembrane region" description="Helical" evidence="7">
    <location>
        <begin position="40"/>
        <end position="60"/>
    </location>
</feature>
<sequence length="211" mass="22209">MHVPDGFLSPQITVPAYAAAAPLWAWGVRRHFGRAASESLPVVGSLTALAFVIQTIMIPVPGGTSTHLVGVLLLAALYHPLLAFVCESLVLLLQALFFGAGGITVLGVNALAMGLLGPLAGVAAYRLLRRVSERGAAFAGGWLSTQVSTLAIALVLGLQHRLSERYFPLPLTVTFWTMMIPSLAVTGVVEGLYTVFALALLRKANLRGVPA</sequence>
<keyword evidence="5 7" id="KW-1133">Transmembrane helix</keyword>
<organism evidence="8 9">
    <name type="scientific">Anaeromyxobacter oryzae</name>
    <dbReference type="NCBI Taxonomy" id="2918170"/>
    <lineage>
        <taxon>Bacteria</taxon>
        <taxon>Pseudomonadati</taxon>
        <taxon>Myxococcota</taxon>
        <taxon>Myxococcia</taxon>
        <taxon>Myxococcales</taxon>
        <taxon>Cystobacterineae</taxon>
        <taxon>Anaeromyxobacteraceae</taxon>
        <taxon>Anaeromyxobacter</taxon>
    </lineage>
</organism>
<feature type="transmembrane region" description="Helical" evidence="7">
    <location>
        <begin position="103"/>
        <end position="125"/>
    </location>
</feature>
<evidence type="ECO:0000256" key="2">
    <source>
        <dbReference type="ARBA" id="ARBA00022448"/>
    </source>
</evidence>
<evidence type="ECO:0000256" key="6">
    <source>
        <dbReference type="ARBA" id="ARBA00023136"/>
    </source>
</evidence>
<feature type="transmembrane region" description="Helical" evidence="7">
    <location>
        <begin position="72"/>
        <end position="97"/>
    </location>
</feature>
<keyword evidence="9" id="KW-1185">Reference proteome</keyword>
<dbReference type="EMBL" id="AP025591">
    <property type="protein sequence ID" value="BDG01809.1"/>
    <property type="molecule type" value="Genomic_DNA"/>
</dbReference>
<evidence type="ECO:0000256" key="1">
    <source>
        <dbReference type="ARBA" id="ARBA00004651"/>
    </source>
</evidence>
<keyword evidence="3" id="KW-1003">Cell membrane</keyword>
<gene>
    <name evidence="8" type="ORF">AMOR_08050</name>
</gene>
<evidence type="ECO:0000313" key="9">
    <source>
        <dbReference type="Proteomes" id="UP001162891"/>
    </source>
</evidence>
<evidence type="ECO:0000256" key="5">
    <source>
        <dbReference type="ARBA" id="ARBA00022989"/>
    </source>
</evidence>
<name>A0ABN6MLA0_9BACT</name>
<comment type="subcellular location">
    <subcellularLocation>
        <location evidence="1">Cell membrane</location>
        <topology evidence="1">Multi-pass membrane protein</topology>
    </subcellularLocation>
</comment>
<evidence type="ECO:0000313" key="8">
    <source>
        <dbReference type="EMBL" id="BDG01809.1"/>
    </source>
</evidence>
<dbReference type="PANTHER" id="PTHR34229:SF1">
    <property type="entry name" value="METAL TRANSPORT PROTEIN HI_1621-RELATED"/>
    <property type="match status" value="1"/>
</dbReference>
<keyword evidence="6 7" id="KW-0472">Membrane</keyword>
<dbReference type="Proteomes" id="UP001162891">
    <property type="component" value="Chromosome"/>
</dbReference>
<proteinExistence type="predicted"/>
<dbReference type="InterPro" id="IPR002751">
    <property type="entry name" value="CbiM/NikMN"/>
</dbReference>
<reference evidence="9" key="1">
    <citation type="journal article" date="2022" name="Int. J. Syst. Evol. Microbiol.">
        <title>Anaeromyxobacter oryzae sp. nov., Anaeromyxobacter diazotrophicus sp. nov. and Anaeromyxobacter paludicola sp. nov., isolated from paddy soils.</title>
        <authorList>
            <person name="Itoh H."/>
            <person name="Xu Z."/>
            <person name="Mise K."/>
            <person name="Masuda Y."/>
            <person name="Ushijima N."/>
            <person name="Hayakawa C."/>
            <person name="Shiratori Y."/>
            <person name="Senoo K."/>
        </authorList>
    </citation>
    <scope>NUCLEOTIDE SEQUENCE [LARGE SCALE GENOMIC DNA]</scope>
    <source>
        <strain evidence="9">Red232</strain>
    </source>
</reference>
<keyword evidence="4 7" id="KW-0812">Transmembrane</keyword>
<dbReference type="Gene3D" id="1.10.1760.20">
    <property type="match status" value="1"/>
</dbReference>
<feature type="transmembrane region" description="Helical" evidence="7">
    <location>
        <begin position="137"/>
        <end position="158"/>
    </location>
</feature>
<evidence type="ECO:0000256" key="4">
    <source>
        <dbReference type="ARBA" id="ARBA00022692"/>
    </source>
</evidence>
<accession>A0ABN6MLA0</accession>
<feature type="transmembrane region" description="Helical" evidence="7">
    <location>
        <begin position="178"/>
        <end position="201"/>
    </location>
</feature>